<protein>
    <recommendedName>
        <fullName evidence="6">PUM-HD domain-containing protein</fullName>
    </recommendedName>
</protein>
<evidence type="ECO:0000256" key="2">
    <source>
        <dbReference type="SAM" id="Coils"/>
    </source>
</evidence>
<organism evidence="4 5">
    <name type="scientific">Nannochloropsis salina CCMP1776</name>
    <dbReference type="NCBI Taxonomy" id="1027361"/>
    <lineage>
        <taxon>Eukaryota</taxon>
        <taxon>Sar</taxon>
        <taxon>Stramenopiles</taxon>
        <taxon>Ochrophyta</taxon>
        <taxon>Eustigmatophyceae</taxon>
        <taxon>Eustigmatales</taxon>
        <taxon>Monodopsidaceae</taxon>
        <taxon>Microchloropsis</taxon>
        <taxon>Microchloropsis salina</taxon>
    </lineage>
</organism>
<dbReference type="Gene3D" id="1.25.10.10">
    <property type="entry name" value="Leucine-rich Repeat Variant"/>
    <property type="match status" value="1"/>
</dbReference>
<feature type="compositionally biased region" description="Polar residues" evidence="3">
    <location>
        <begin position="1"/>
        <end position="16"/>
    </location>
</feature>
<dbReference type="PANTHER" id="PTHR13102:SF0">
    <property type="entry name" value="NUCLEOLAR PROTEIN 9"/>
    <property type="match status" value="1"/>
</dbReference>
<evidence type="ECO:0000256" key="3">
    <source>
        <dbReference type="SAM" id="MobiDB-lite"/>
    </source>
</evidence>
<dbReference type="SMART" id="SM00025">
    <property type="entry name" value="Pumilio"/>
    <property type="match status" value="5"/>
</dbReference>
<dbReference type="GO" id="GO:0000447">
    <property type="term" value="P:endonucleolytic cleavage in ITS1 to separate SSU-rRNA from 5.8S rRNA and LSU-rRNA from tricistronic rRNA transcript (SSU-rRNA, 5.8S rRNA, LSU-rRNA)"/>
    <property type="evidence" value="ECO:0007669"/>
    <property type="project" value="TreeGrafter"/>
</dbReference>
<dbReference type="GO" id="GO:0003723">
    <property type="term" value="F:RNA binding"/>
    <property type="evidence" value="ECO:0007669"/>
    <property type="project" value="InterPro"/>
</dbReference>
<feature type="region of interest" description="Disordered" evidence="3">
    <location>
        <begin position="859"/>
        <end position="926"/>
    </location>
</feature>
<dbReference type="Pfam" id="PF22493">
    <property type="entry name" value="PUF_NOP9"/>
    <property type="match status" value="1"/>
</dbReference>
<feature type="compositionally biased region" description="Basic and acidic residues" evidence="3">
    <location>
        <begin position="916"/>
        <end position="926"/>
    </location>
</feature>
<feature type="compositionally biased region" description="Polar residues" evidence="3">
    <location>
        <begin position="904"/>
        <end position="915"/>
    </location>
</feature>
<sequence length="978" mass="107611">MEPSSTTQDQQIQGDGSTFGEGGATLHAYSRPRRPESETLTYLRSLEPVIDKSITALLQQNSNQRGTIVNDAQKRHQEVEEEENEAEERLLLVQNLIDELTFKVASLAMDRHAAPTLEKVARLCTRKQLAHLLHGCLGYAVCLASNRYSSHVLQTFLSLAGPMLEAELLGIGEEEDRDEGLDDKPPISTGSEVDEAAPGEGISLADTATKLAEELRASWLSLIFDLCGTHSMRAFFCLLAGMPAVAEKRGRHAKHKHGIETAVAVGYQGIGAGPGDVRSKTQGETGNLHSTPLVIHRVPARLADILGEMVTELANMELRDLHQALCDPYASPALGLLVQAVARKESAVRQDFHLDTDGIFFQEVVAKALCFKDADRCAEVVYAMAGETMSSRFLEAVLWHTAPTQVAARIFEACMRGRVMEFAEDSVANFVLQTWLQRTESPEHLKAALDELAPQVRRLMETRRAGVLWRLAGACLRLRHGEEEMVDAVVSGLGGAGGETKKKEGTNSSRLDMAVLALQTGLELDVGQGHREGGHGTEHDRRLHLNVPGARLFECLMRFPTSSGKHRGSGWIICRAVLELPPETLVAVATDNIGSRTLLDPLLCASSAGTELGAATIEPRERSEGGGRTAEKRGEKSKKRKTSDPHRDEMNSSLADRLAQRLQGHYASLAAHPVGFHILTKCFSSSGLSLEWRKIVVQELIDAETRLAGGHFGRRALREVGVSLYRVNQAKWEEAQKEGERKKEVLDDLLDMLEHEAEVAGKGRGPPQRNGKMHGATKNRKEDVEKTSKRRREDKTEQQQLEPDSQNHSVFDLLMGASKDMAKSKERRGSDEQADGAARDSKSLEFVLEAIKKPCKSDTNIAVPSESKSKRVHKKRQSESGRSEKQERATRRQGHLQHAKIESSAPSATKTLFKSSRQDGGLKKNDLANKTAVEKAQVILGNRAMMSKRELFSAVEGLEQEINKEKHASDKQAGRRHV</sequence>
<feature type="compositionally biased region" description="Basic and acidic residues" evidence="3">
    <location>
        <begin position="820"/>
        <end position="840"/>
    </location>
</feature>
<dbReference type="OrthoDB" id="392571at2759"/>
<feature type="region of interest" description="Disordered" evidence="3">
    <location>
        <begin position="758"/>
        <end position="840"/>
    </location>
</feature>
<evidence type="ECO:0008006" key="6">
    <source>
        <dbReference type="Google" id="ProtNLM"/>
    </source>
</evidence>
<dbReference type="InterPro" id="IPR016024">
    <property type="entry name" value="ARM-type_fold"/>
</dbReference>
<dbReference type="GO" id="GO:0000056">
    <property type="term" value="P:ribosomal small subunit export from nucleus"/>
    <property type="evidence" value="ECO:0007669"/>
    <property type="project" value="TreeGrafter"/>
</dbReference>
<feature type="compositionally biased region" description="Basic and acidic residues" evidence="3">
    <location>
        <begin position="779"/>
        <end position="797"/>
    </location>
</feature>
<dbReference type="SUPFAM" id="SSF48371">
    <property type="entry name" value="ARM repeat"/>
    <property type="match status" value="2"/>
</dbReference>
<dbReference type="EMBL" id="SDOX01000010">
    <property type="protein sequence ID" value="TFJ85931.1"/>
    <property type="molecule type" value="Genomic_DNA"/>
</dbReference>
<dbReference type="InterPro" id="IPR001313">
    <property type="entry name" value="Pumilio_RNA-bd_rpt"/>
</dbReference>
<keyword evidence="5" id="KW-1185">Reference proteome</keyword>
<evidence type="ECO:0000256" key="1">
    <source>
        <dbReference type="ARBA" id="ARBA00022737"/>
    </source>
</evidence>
<dbReference type="InterPro" id="IPR011989">
    <property type="entry name" value="ARM-like"/>
</dbReference>
<dbReference type="GO" id="GO:0005730">
    <property type="term" value="C:nucleolus"/>
    <property type="evidence" value="ECO:0007669"/>
    <property type="project" value="TreeGrafter"/>
</dbReference>
<evidence type="ECO:0000313" key="4">
    <source>
        <dbReference type="EMBL" id="TFJ85931.1"/>
    </source>
</evidence>
<feature type="coiled-coil region" evidence="2">
    <location>
        <begin position="69"/>
        <end position="99"/>
    </location>
</feature>
<feature type="compositionally biased region" description="Polar residues" evidence="3">
    <location>
        <begin position="798"/>
        <end position="809"/>
    </location>
</feature>
<dbReference type="AlphaFoldDB" id="A0A4D9D2G5"/>
<keyword evidence="1" id="KW-0677">Repeat</keyword>
<keyword evidence="2" id="KW-0175">Coiled coil</keyword>
<reference evidence="4 5" key="1">
    <citation type="submission" date="2019-01" db="EMBL/GenBank/DDBJ databases">
        <title>Nuclear Genome Assembly of the Microalgal Biofuel strain Nannochloropsis salina CCMP1776.</title>
        <authorList>
            <person name="Hovde B."/>
        </authorList>
    </citation>
    <scope>NUCLEOTIDE SEQUENCE [LARGE SCALE GENOMIC DNA]</scope>
    <source>
        <strain evidence="4 5">CCMP1776</strain>
    </source>
</reference>
<dbReference type="Proteomes" id="UP000355283">
    <property type="component" value="Unassembled WGS sequence"/>
</dbReference>
<name>A0A4D9D2G5_9STRA</name>
<gene>
    <name evidence="4" type="ORF">NSK_002751</name>
</gene>
<feature type="region of interest" description="Disordered" evidence="3">
    <location>
        <begin position="174"/>
        <end position="199"/>
    </location>
</feature>
<dbReference type="PANTHER" id="PTHR13102">
    <property type="entry name" value="NUCLEOLAR PROTEIN 9"/>
    <property type="match status" value="1"/>
</dbReference>
<comment type="caution">
    <text evidence="4">The sequence shown here is derived from an EMBL/GenBank/DDBJ whole genome shotgun (WGS) entry which is preliminary data.</text>
</comment>
<feature type="region of interest" description="Disordered" evidence="3">
    <location>
        <begin position="1"/>
        <end position="38"/>
    </location>
</feature>
<dbReference type="GO" id="GO:0000480">
    <property type="term" value="P:endonucleolytic cleavage in 5'-ETS of tricistronic rRNA transcript (SSU-rRNA, 5.8S rRNA, LSU-rRNA)"/>
    <property type="evidence" value="ECO:0007669"/>
    <property type="project" value="TreeGrafter"/>
</dbReference>
<accession>A0A4D9D2G5</accession>
<evidence type="ECO:0000313" key="5">
    <source>
        <dbReference type="Proteomes" id="UP000355283"/>
    </source>
</evidence>
<feature type="compositionally biased region" description="Basic and acidic residues" evidence="3">
    <location>
        <begin position="877"/>
        <end position="890"/>
    </location>
</feature>
<dbReference type="InterPro" id="IPR040000">
    <property type="entry name" value="NOP9"/>
</dbReference>
<dbReference type="GO" id="GO:0030686">
    <property type="term" value="C:90S preribosome"/>
    <property type="evidence" value="ECO:0007669"/>
    <property type="project" value="TreeGrafter"/>
</dbReference>
<dbReference type="GO" id="GO:0030688">
    <property type="term" value="C:preribosome, small subunit precursor"/>
    <property type="evidence" value="ECO:0007669"/>
    <property type="project" value="TreeGrafter"/>
</dbReference>
<proteinExistence type="predicted"/>
<feature type="compositionally biased region" description="Basic and acidic residues" evidence="3">
    <location>
        <begin position="618"/>
        <end position="634"/>
    </location>
</feature>
<dbReference type="GO" id="GO:0000472">
    <property type="term" value="P:endonucleolytic cleavage to generate mature 5'-end of SSU-rRNA from (SSU-rRNA, 5.8S rRNA, LSU-rRNA)"/>
    <property type="evidence" value="ECO:0007669"/>
    <property type="project" value="TreeGrafter"/>
</dbReference>
<feature type="region of interest" description="Disordered" evidence="3">
    <location>
        <begin position="614"/>
        <end position="652"/>
    </location>
</feature>